<dbReference type="PANTHER" id="PTHR21137:SF35">
    <property type="entry name" value="ODORANT RECEPTOR 19A-RELATED"/>
    <property type="match status" value="1"/>
</dbReference>
<comment type="caution">
    <text evidence="10">Lacks conserved residue(s) required for the propagation of feature annotation.</text>
</comment>
<gene>
    <name evidence="11" type="ORF">Dbus_chr2Rg1179</name>
</gene>
<proteinExistence type="inferred from homology"/>
<dbReference type="AlphaFoldDB" id="A0A0M4EUZ3"/>
<comment type="similarity">
    <text evidence="10">Belongs to the insect chemoreceptor superfamily. Heteromeric odorant receptor channel (TC 1.A.69) family.</text>
</comment>
<organism evidence="11 12">
    <name type="scientific">Drosophila busckii</name>
    <name type="common">Fruit fly</name>
    <dbReference type="NCBI Taxonomy" id="30019"/>
    <lineage>
        <taxon>Eukaryota</taxon>
        <taxon>Metazoa</taxon>
        <taxon>Ecdysozoa</taxon>
        <taxon>Arthropoda</taxon>
        <taxon>Hexapoda</taxon>
        <taxon>Insecta</taxon>
        <taxon>Pterygota</taxon>
        <taxon>Neoptera</taxon>
        <taxon>Endopterygota</taxon>
        <taxon>Diptera</taxon>
        <taxon>Brachycera</taxon>
        <taxon>Muscomorpha</taxon>
        <taxon>Ephydroidea</taxon>
        <taxon>Drosophilidae</taxon>
        <taxon>Drosophila</taxon>
    </lineage>
</organism>
<feature type="transmembrane region" description="Helical" evidence="10">
    <location>
        <begin position="353"/>
        <end position="375"/>
    </location>
</feature>
<evidence type="ECO:0000256" key="9">
    <source>
        <dbReference type="ARBA" id="ARBA00023224"/>
    </source>
</evidence>
<feature type="transmembrane region" description="Helical" evidence="10">
    <location>
        <begin position="67"/>
        <end position="88"/>
    </location>
</feature>
<keyword evidence="7 10" id="KW-0472">Membrane</keyword>
<evidence type="ECO:0000256" key="5">
    <source>
        <dbReference type="ARBA" id="ARBA00022725"/>
    </source>
</evidence>
<protein>
    <recommendedName>
        <fullName evidence="10">Odorant receptor</fullName>
    </recommendedName>
</protein>
<keyword evidence="4 10" id="KW-0812">Transmembrane</keyword>
<sequence>MSTVINSANFISSHWLAWKAVGATFTEVNWLGLYGLYACIHHLAVTVGFPLHLGVKLFRNDTVTDDIMNLTIFLETFSSSLKIIIFAFKLRKVRHMEKLLKLLDARVQGWAQHNIYDELRKRLKKLIYAYIGVCAVVIMFSEISFLFQSERKLQHPAWFPFDYTNSTYKYYIAHVYQTYGGAMQLVQNYANACFPAVMLCIISAHIQMLYKRIEDIGMANESAQDSEADLEACITDHKHLLELFNTIESFISWPMLIQFVASALNICISIASVVFYVTEPLQRLFFLAYALALPLEIFPTCYYSTDIEFWFGQLHSAAFSCNWLCQPRSFKRKLMLFVERSLKQTSAKAGGMLLIHLNTFMGTLKFAYSFFNIILQLHK</sequence>
<dbReference type="OMA" id="DIGMANE"/>
<feature type="transmembrane region" description="Helical" evidence="10">
    <location>
        <begin position="284"/>
        <end position="305"/>
    </location>
</feature>
<keyword evidence="3 10" id="KW-0716">Sensory transduction</keyword>
<dbReference type="OrthoDB" id="7548151at2759"/>
<dbReference type="GO" id="GO:0007165">
    <property type="term" value="P:signal transduction"/>
    <property type="evidence" value="ECO:0007669"/>
    <property type="project" value="UniProtKB-KW"/>
</dbReference>
<reference evidence="11 12" key="1">
    <citation type="submission" date="2015-08" db="EMBL/GenBank/DDBJ databases">
        <title>Ancestral chromatin configuration constrains chromatin evolution on differentiating sex chromosomes in Drosophila.</title>
        <authorList>
            <person name="Zhou Q."/>
            <person name="Bachtrog D."/>
        </authorList>
    </citation>
    <scope>NUCLEOTIDE SEQUENCE [LARGE SCALE GENOMIC DNA]</scope>
    <source>
        <tissue evidence="11">Whole larvae</tissue>
    </source>
</reference>
<evidence type="ECO:0000256" key="10">
    <source>
        <dbReference type="RuleBase" id="RU351113"/>
    </source>
</evidence>
<evidence type="ECO:0000256" key="3">
    <source>
        <dbReference type="ARBA" id="ARBA00022606"/>
    </source>
</evidence>
<dbReference type="Pfam" id="PF02949">
    <property type="entry name" value="7tm_6"/>
    <property type="match status" value="1"/>
</dbReference>
<keyword evidence="5 10" id="KW-0552">Olfaction</keyword>
<dbReference type="GO" id="GO:0005886">
    <property type="term" value="C:plasma membrane"/>
    <property type="evidence" value="ECO:0007669"/>
    <property type="project" value="UniProtKB-SubCell"/>
</dbReference>
<evidence type="ECO:0000313" key="11">
    <source>
        <dbReference type="EMBL" id="ALC41600.1"/>
    </source>
</evidence>
<dbReference type="STRING" id="30019.A0A0M4EUZ3"/>
<evidence type="ECO:0000256" key="7">
    <source>
        <dbReference type="ARBA" id="ARBA00023136"/>
    </source>
</evidence>
<evidence type="ECO:0000256" key="2">
    <source>
        <dbReference type="ARBA" id="ARBA00022475"/>
    </source>
</evidence>
<dbReference type="GO" id="GO:0005549">
    <property type="term" value="F:odorant binding"/>
    <property type="evidence" value="ECO:0007669"/>
    <property type="project" value="InterPro"/>
</dbReference>
<feature type="transmembrane region" description="Helical" evidence="10">
    <location>
        <begin position="34"/>
        <end position="55"/>
    </location>
</feature>
<comment type="subcellular location">
    <subcellularLocation>
        <location evidence="1 10">Cell membrane</location>
        <topology evidence="1 10">Multi-pass membrane protein</topology>
    </subcellularLocation>
</comment>
<feature type="transmembrane region" description="Helical" evidence="10">
    <location>
        <begin position="250"/>
        <end position="277"/>
    </location>
</feature>
<evidence type="ECO:0000256" key="1">
    <source>
        <dbReference type="ARBA" id="ARBA00004651"/>
    </source>
</evidence>
<feature type="transmembrane region" description="Helical" evidence="10">
    <location>
        <begin position="127"/>
        <end position="147"/>
    </location>
</feature>
<dbReference type="PANTHER" id="PTHR21137">
    <property type="entry name" value="ODORANT RECEPTOR"/>
    <property type="match status" value="1"/>
</dbReference>
<evidence type="ECO:0000256" key="4">
    <source>
        <dbReference type="ARBA" id="ARBA00022692"/>
    </source>
</evidence>
<dbReference type="EMBL" id="CP012524">
    <property type="protein sequence ID" value="ALC41600.1"/>
    <property type="molecule type" value="Genomic_DNA"/>
</dbReference>
<accession>A0A0M4EUZ3</accession>
<dbReference type="Proteomes" id="UP000494163">
    <property type="component" value="Chromosome 2R"/>
</dbReference>
<keyword evidence="2" id="KW-1003">Cell membrane</keyword>
<dbReference type="GO" id="GO:0004984">
    <property type="term" value="F:olfactory receptor activity"/>
    <property type="evidence" value="ECO:0007669"/>
    <property type="project" value="InterPro"/>
</dbReference>
<dbReference type="InterPro" id="IPR004117">
    <property type="entry name" value="7tm6_olfct_rcpt"/>
</dbReference>
<name>A0A0M4EUZ3_DROBS</name>
<keyword evidence="8 10" id="KW-0675">Receptor</keyword>
<evidence type="ECO:0000256" key="6">
    <source>
        <dbReference type="ARBA" id="ARBA00022989"/>
    </source>
</evidence>
<evidence type="ECO:0000313" key="12">
    <source>
        <dbReference type="Proteomes" id="UP000494163"/>
    </source>
</evidence>
<evidence type="ECO:0000256" key="8">
    <source>
        <dbReference type="ARBA" id="ARBA00023170"/>
    </source>
</evidence>
<keyword evidence="6 10" id="KW-1133">Transmembrane helix</keyword>
<keyword evidence="12" id="KW-1185">Reference proteome</keyword>
<keyword evidence="9 10" id="KW-0807">Transducer</keyword>